<dbReference type="EMBL" id="QFFJ01000002">
    <property type="protein sequence ID" value="RBL90513.1"/>
    <property type="molecule type" value="Genomic_DNA"/>
</dbReference>
<evidence type="ECO:0000313" key="3">
    <source>
        <dbReference type="Proteomes" id="UP000253410"/>
    </source>
</evidence>
<evidence type="ECO:0000256" key="1">
    <source>
        <dbReference type="SAM" id="Phobius"/>
    </source>
</evidence>
<dbReference type="Proteomes" id="UP000253410">
    <property type="component" value="Unassembled WGS sequence"/>
</dbReference>
<evidence type="ECO:0000313" key="2">
    <source>
        <dbReference type="EMBL" id="RBL90513.1"/>
    </source>
</evidence>
<reference evidence="2 3" key="1">
    <citation type="submission" date="2018-05" db="EMBL/GenBank/DDBJ databases">
        <title>Chitinophaga sp. K3CV102501T nov., isolated from isolated from a monsoon evergreen broad-leaved forest soil.</title>
        <authorList>
            <person name="Lv Y."/>
        </authorList>
    </citation>
    <scope>NUCLEOTIDE SEQUENCE [LARGE SCALE GENOMIC DNA]</scope>
    <source>
        <strain evidence="2 3">GDMCC 1.1325</strain>
    </source>
</reference>
<sequence>MNNIKTLLILLPVVAGIGLITVIPWWGFTIPVMVTGMIVTLKKWKIASFPIGFLAGFIAWLGAGVYFHTVYQGNIINRFATHSDIIILLVIALTGGLLTGLALYAGKSLVYRKS</sequence>
<feature type="transmembrane region" description="Helical" evidence="1">
    <location>
        <begin position="46"/>
        <end position="67"/>
    </location>
</feature>
<protein>
    <submittedName>
        <fullName evidence="2">Uncharacterized protein</fullName>
    </submittedName>
</protein>
<proteinExistence type="predicted"/>
<organism evidence="2 3">
    <name type="scientific">Chitinophaga flava</name>
    <dbReference type="NCBI Taxonomy" id="2259036"/>
    <lineage>
        <taxon>Bacteria</taxon>
        <taxon>Pseudomonadati</taxon>
        <taxon>Bacteroidota</taxon>
        <taxon>Chitinophagia</taxon>
        <taxon>Chitinophagales</taxon>
        <taxon>Chitinophagaceae</taxon>
        <taxon>Chitinophaga</taxon>
    </lineage>
</organism>
<gene>
    <name evidence="2" type="ORF">DF182_29085</name>
</gene>
<dbReference type="OrthoDB" id="1496262at2"/>
<feature type="transmembrane region" description="Helical" evidence="1">
    <location>
        <begin position="79"/>
        <end position="105"/>
    </location>
</feature>
<accession>A0A365XW05</accession>
<comment type="caution">
    <text evidence="2">The sequence shown here is derived from an EMBL/GenBank/DDBJ whole genome shotgun (WGS) entry which is preliminary data.</text>
</comment>
<keyword evidence="3" id="KW-1185">Reference proteome</keyword>
<keyword evidence="1" id="KW-0812">Transmembrane</keyword>
<dbReference type="RefSeq" id="WP_113619262.1">
    <property type="nucleotide sequence ID" value="NZ_QFFJ01000002.1"/>
</dbReference>
<name>A0A365XW05_9BACT</name>
<keyword evidence="1" id="KW-0472">Membrane</keyword>
<keyword evidence="1" id="KW-1133">Transmembrane helix</keyword>
<dbReference type="AlphaFoldDB" id="A0A365XW05"/>
<feature type="transmembrane region" description="Helical" evidence="1">
    <location>
        <begin position="7"/>
        <end position="26"/>
    </location>
</feature>